<dbReference type="InterPro" id="IPR009000">
    <property type="entry name" value="Transl_B-barrel_sf"/>
</dbReference>
<evidence type="ECO:0000256" key="4">
    <source>
        <dbReference type="ARBA" id="ARBA00023186"/>
    </source>
</evidence>
<dbReference type="GO" id="GO:0043022">
    <property type="term" value="F:ribosome binding"/>
    <property type="evidence" value="ECO:0007669"/>
    <property type="project" value="InterPro"/>
</dbReference>
<evidence type="ECO:0000256" key="3">
    <source>
        <dbReference type="ARBA" id="ARBA00022552"/>
    </source>
</evidence>
<dbReference type="Pfam" id="PF01782">
    <property type="entry name" value="RimM"/>
    <property type="match status" value="1"/>
</dbReference>
<evidence type="ECO:0000259" key="6">
    <source>
        <dbReference type="Pfam" id="PF01782"/>
    </source>
</evidence>
<dbReference type="Proteomes" id="UP000041394">
    <property type="component" value="Unassembled WGS sequence"/>
</dbReference>
<comment type="subcellular location">
    <subcellularLocation>
        <location evidence="5">Cytoplasm</location>
    </subcellularLocation>
</comment>
<keyword evidence="3 5" id="KW-0698">rRNA processing</keyword>
<dbReference type="RefSeq" id="WP_053942076.1">
    <property type="nucleotide sequence ID" value="NZ_CDMN01000043.1"/>
</dbReference>
<dbReference type="HAMAP" id="MF_00014">
    <property type="entry name" value="Ribosome_mat_RimM"/>
    <property type="match status" value="1"/>
</dbReference>
<dbReference type="EMBL" id="CDMN01000043">
    <property type="protein sequence ID" value="CRF44528.1"/>
    <property type="molecule type" value="Genomic_DNA"/>
</dbReference>
<evidence type="ECO:0000256" key="2">
    <source>
        <dbReference type="ARBA" id="ARBA00022517"/>
    </source>
</evidence>
<dbReference type="SUPFAM" id="SSF50346">
    <property type="entry name" value="PRC-barrel domain"/>
    <property type="match status" value="1"/>
</dbReference>
<dbReference type="SUPFAM" id="SSF50447">
    <property type="entry name" value="Translation proteins"/>
    <property type="match status" value="1"/>
</dbReference>
<keyword evidence="2 5" id="KW-0690">Ribosome biogenesis</keyword>
<evidence type="ECO:0000313" key="8">
    <source>
        <dbReference type="EMBL" id="CRF44528.1"/>
    </source>
</evidence>
<gene>
    <name evidence="5" type="primary">rimM</name>
    <name evidence="8" type="ORF">HAL09_11170</name>
</gene>
<dbReference type="Gene3D" id="2.30.30.240">
    <property type="entry name" value="PRC-barrel domain"/>
    <property type="match status" value="1"/>
</dbReference>
<comment type="similarity">
    <text evidence="5">Belongs to the RimM family.</text>
</comment>
<dbReference type="InterPro" id="IPR011961">
    <property type="entry name" value="RimM"/>
</dbReference>
<sequence length="172" mass="18668">MSSDLLVVGLLGRAVGLKGGLKLNLQSNCLECLTQGASVQVYSSLKPAQTYTIRAYVSKTSWLFLEGVATKEQALELTGCTLAMSEAETLKHCRLKEGEFLVSQLIGLEVVDSGEVLGVILGVETLAGMDYLRVQAPTKVFLIPYIPRYVLSTDLNNKRIETKDALGLLEES</sequence>
<dbReference type="GO" id="GO:0005737">
    <property type="term" value="C:cytoplasm"/>
    <property type="evidence" value="ECO:0007669"/>
    <property type="project" value="UniProtKB-SubCell"/>
</dbReference>
<dbReference type="GO" id="GO:0042274">
    <property type="term" value="P:ribosomal small subunit biogenesis"/>
    <property type="evidence" value="ECO:0007669"/>
    <property type="project" value="UniProtKB-UniRule"/>
</dbReference>
<protein>
    <recommendedName>
        <fullName evidence="5">Ribosome maturation factor RimM</fullName>
    </recommendedName>
</protein>
<comment type="domain">
    <text evidence="5">The PRC barrel domain binds ribosomal protein uS19.</text>
</comment>
<dbReference type="PANTHER" id="PTHR33692:SF1">
    <property type="entry name" value="RIBOSOME MATURATION FACTOR RIMM"/>
    <property type="match status" value="1"/>
</dbReference>
<dbReference type="GO" id="GO:0006364">
    <property type="term" value="P:rRNA processing"/>
    <property type="evidence" value="ECO:0007669"/>
    <property type="project" value="UniProtKB-UniRule"/>
</dbReference>
<dbReference type="InterPro" id="IPR011033">
    <property type="entry name" value="PRC_barrel-like_sf"/>
</dbReference>
<feature type="domain" description="Ribosome maturation factor RimM PRC barrel" evidence="7">
    <location>
        <begin position="103"/>
        <end position="168"/>
    </location>
</feature>
<keyword evidence="1 5" id="KW-0963">Cytoplasm</keyword>
<dbReference type="PANTHER" id="PTHR33692">
    <property type="entry name" value="RIBOSOME MATURATION FACTOR RIMM"/>
    <property type="match status" value="1"/>
</dbReference>
<keyword evidence="4 5" id="KW-0143">Chaperone</keyword>
<dbReference type="NCBIfam" id="TIGR02273">
    <property type="entry name" value="16S_RimM"/>
    <property type="match status" value="1"/>
</dbReference>
<organism evidence="8 9">
    <name type="scientific">Helicobacter ailurogastricus</name>
    <dbReference type="NCBI Taxonomy" id="1578720"/>
    <lineage>
        <taxon>Bacteria</taxon>
        <taxon>Pseudomonadati</taxon>
        <taxon>Campylobacterota</taxon>
        <taxon>Epsilonproteobacteria</taxon>
        <taxon>Campylobacterales</taxon>
        <taxon>Helicobacteraceae</taxon>
        <taxon>Helicobacter</taxon>
    </lineage>
</organism>
<accession>A0A0K2XG08</accession>
<dbReference type="Gene3D" id="2.40.30.60">
    <property type="entry name" value="RimM"/>
    <property type="match status" value="1"/>
</dbReference>
<evidence type="ECO:0000256" key="5">
    <source>
        <dbReference type="HAMAP-Rule" id="MF_00014"/>
    </source>
</evidence>
<dbReference type="InterPro" id="IPR036976">
    <property type="entry name" value="RimM_N_sf"/>
</dbReference>
<dbReference type="GO" id="GO:0005840">
    <property type="term" value="C:ribosome"/>
    <property type="evidence" value="ECO:0007669"/>
    <property type="project" value="InterPro"/>
</dbReference>
<evidence type="ECO:0000256" key="1">
    <source>
        <dbReference type="ARBA" id="ARBA00022490"/>
    </source>
</evidence>
<dbReference type="InterPro" id="IPR002676">
    <property type="entry name" value="RimM_N"/>
</dbReference>
<dbReference type="AlphaFoldDB" id="A0A0K2XG08"/>
<comment type="function">
    <text evidence="5">An accessory protein needed during the final step in the assembly of 30S ribosomal subunit, possibly for assembly of the head region. Essential for efficient processing of 16S rRNA. May be needed both before and after RbfA during the maturation of 16S rRNA. It has affinity for free ribosomal 30S subunits but not for 70S ribosomes.</text>
</comment>
<feature type="domain" description="RimM N-terminal" evidence="6">
    <location>
        <begin position="7"/>
        <end position="87"/>
    </location>
</feature>
<comment type="subunit">
    <text evidence="5">Binds ribosomal protein uS19.</text>
</comment>
<name>A0A0K2XG08_9HELI</name>
<proteinExistence type="inferred from homology"/>
<dbReference type="InterPro" id="IPR056792">
    <property type="entry name" value="PRC_RimM"/>
</dbReference>
<reference evidence="8 9" key="1">
    <citation type="submission" date="2014-12" db="EMBL/GenBank/DDBJ databases">
        <authorList>
            <person name="Jaenicke S."/>
        </authorList>
    </citation>
    <scope>NUCLEOTIDE SEQUENCE [LARGE SCALE GENOMIC DNA]</scope>
    <source>
        <strain evidence="8">ASB9</strain>
    </source>
</reference>
<evidence type="ECO:0000313" key="9">
    <source>
        <dbReference type="Proteomes" id="UP000041394"/>
    </source>
</evidence>
<dbReference type="Pfam" id="PF24986">
    <property type="entry name" value="PRC_RimM"/>
    <property type="match status" value="1"/>
</dbReference>
<evidence type="ECO:0000259" key="7">
    <source>
        <dbReference type="Pfam" id="PF24986"/>
    </source>
</evidence>